<dbReference type="RefSeq" id="WP_010323343.1">
    <property type="nucleotide sequence ID" value="NZ_FTMN01000004.1"/>
</dbReference>
<dbReference type="EMBL" id="FTMN01000004">
    <property type="protein sequence ID" value="SIQ38421.1"/>
    <property type="molecule type" value="Genomic_DNA"/>
</dbReference>
<dbReference type="PIRSF" id="PIRSF025560">
    <property type="entry name" value="UCP025560"/>
    <property type="match status" value="1"/>
</dbReference>
<feature type="chain" id="PRO_5009938197" description="DUF1318 domain-containing protein" evidence="1">
    <location>
        <begin position="25"/>
        <end position="112"/>
    </location>
</feature>
<organism evidence="2 3">
    <name type="scientific">Marinobacterium stanieri</name>
    <dbReference type="NCBI Taxonomy" id="49186"/>
    <lineage>
        <taxon>Bacteria</taxon>
        <taxon>Pseudomonadati</taxon>
        <taxon>Pseudomonadota</taxon>
        <taxon>Gammaproteobacteria</taxon>
        <taxon>Oceanospirillales</taxon>
        <taxon>Oceanospirillaceae</taxon>
        <taxon>Marinobacterium</taxon>
    </lineage>
</organism>
<sequence length="112" mass="12449">MKLRTPRILASAFLALVFSLPAHALSLDDAKQQGLVGERATGYLGIVTGSPNAELKRMVDEINRKRQALYQDKASKAGVAIDIMELRTGQRLQERAPAGEYIQDQNGQWQRK</sequence>
<evidence type="ECO:0000256" key="1">
    <source>
        <dbReference type="SAM" id="SignalP"/>
    </source>
</evidence>
<dbReference type="AlphaFoldDB" id="A0A1N6SBJ6"/>
<evidence type="ECO:0000313" key="2">
    <source>
        <dbReference type="EMBL" id="SIQ38421.1"/>
    </source>
</evidence>
<accession>A0A1N6SBJ6</accession>
<feature type="signal peptide" evidence="1">
    <location>
        <begin position="1"/>
        <end position="24"/>
    </location>
</feature>
<keyword evidence="3" id="KW-1185">Reference proteome</keyword>
<evidence type="ECO:0000313" key="3">
    <source>
        <dbReference type="Proteomes" id="UP000186895"/>
    </source>
</evidence>
<keyword evidence="1" id="KW-0732">Signal</keyword>
<dbReference type="InterPro" id="IPR008309">
    <property type="entry name" value="YdbL"/>
</dbReference>
<dbReference type="Proteomes" id="UP000186895">
    <property type="component" value="Unassembled WGS sequence"/>
</dbReference>
<dbReference type="STRING" id="49186.SAMN05421647_104156"/>
<proteinExistence type="predicted"/>
<dbReference type="Pfam" id="PF07027">
    <property type="entry name" value="DUF1318"/>
    <property type="match status" value="1"/>
</dbReference>
<gene>
    <name evidence="2" type="ORF">SAMN05421647_104156</name>
</gene>
<name>A0A1N6SBJ6_9GAMM</name>
<evidence type="ECO:0008006" key="4">
    <source>
        <dbReference type="Google" id="ProtNLM"/>
    </source>
</evidence>
<reference evidence="2 3" key="1">
    <citation type="submission" date="2017-01" db="EMBL/GenBank/DDBJ databases">
        <authorList>
            <person name="Mah S.A."/>
            <person name="Swanson W.J."/>
            <person name="Moy G.W."/>
            <person name="Vacquier V.D."/>
        </authorList>
    </citation>
    <scope>NUCLEOTIDE SEQUENCE [LARGE SCALE GENOMIC DNA]</scope>
    <source>
        <strain evidence="2 3">DSM 7027</strain>
    </source>
</reference>
<dbReference type="eggNOG" id="COG3784">
    <property type="taxonomic scope" value="Bacteria"/>
</dbReference>
<protein>
    <recommendedName>
        <fullName evidence="4">DUF1318 domain-containing protein</fullName>
    </recommendedName>
</protein>